<dbReference type="EC" id="2.4.1.-" evidence="10"/>
<evidence type="ECO:0000256" key="7">
    <source>
        <dbReference type="ARBA" id="ARBA00022824"/>
    </source>
</evidence>
<dbReference type="EMBL" id="CAUYUE010000009">
    <property type="protein sequence ID" value="CAK0784065.1"/>
    <property type="molecule type" value="Genomic_DNA"/>
</dbReference>
<dbReference type="PANTHER" id="PTHR12413:SF2">
    <property type="entry name" value="DOLICHYL PYROPHOSPHATE GLC1MAN9GLCNAC2 ALPHA-1,3-GLUCOSYLTRANSFERASE-RELATED"/>
    <property type="match status" value="1"/>
</dbReference>
<evidence type="ECO:0000256" key="1">
    <source>
        <dbReference type="ARBA" id="ARBA00004477"/>
    </source>
</evidence>
<dbReference type="Proteomes" id="UP001314263">
    <property type="component" value="Unassembled WGS sequence"/>
</dbReference>
<dbReference type="GO" id="GO:0005789">
    <property type="term" value="C:endoplasmic reticulum membrane"/>
    <property type="evidence" value="ECO:0007669"/>
    <property type="project" value="UniProtKB-SubCell"/>
</dbReference>
<evidence type="ECO:0000256" key="6">
    <source>
        <dbReference type="ARBA" id="ARBA00022692"/>
    </source>
</evidence>
<comment type="subcellular location">
    <subcellularLocation>
        <location evidence="1 10">Endoplasmic reticulum membrane</location>
        <topology evidence="1 10">Multi-pass membrane protein</topology>
    </subcellularLocation>
</comment>
<evidence type="ECO:0000256" key="5">
    <source>
        <dbReference type="ARBA" id="ARBA00022679"/>
    </source>
</evidence>
<keyword evidence="12" id="KW-1185">Reference proteome</keyword>
<comment type="pathway">
    <text evidence="2 10">Protein modification; protein glycosylation.</text>
</comment>
<organism evidence="11 12">
    <name type="scientific">Coccomyxa viridis</name>
    <dbReference type="NCBI Taxonomy" id="1274662"/>
    <lineage>
        <taxon>Eukaryota</taxon>
        <taxon>Viridiplantae</taxon>
        <taxon>Chlorophyta</taxon>
        <taxon>core chlorophytes</taxon>
        <taxon>Trebouxiophyceae</taxon>
        <taxon>Trebouxiophyceae incertae sedis</taxon>
        <taxon>Coccomyxaceae</taxon>
        <taxon>Coccomyxa</taxon>
    </lineage>
</organism>
<evidence type="ECO:0000313" key="12">
    <source>
        <dbReference type="Proteomes" id="UP001314263"/>
    </source>
</evidence>
<evidence type="ECO:0000256" key="3">
    <source>
        <dbReference type="ARBA" id="ARBA00008715"/>
    </source>
</evidence>
<accession>A0AAV1ICS8</accession>
<proteinExistence type="inferred from homology"/>
<evidence type="ECO:0000256" key="4">
    <source>
        <dbReference type="ARBA" id="ARBA00022676"/>
    </source>
</evidence>
<dbReference type="GO" id="GO:0006487">
    <property type="term" value="P:protein N-linked glycosylation"/>
    <property type="evidence" value="ECO:0007669"/>
    <property type="project" value="TreeGrafter"/>
</dbReference>
<dbReference type="AlphaFoldDB" id="A0AAV1ICS8"/>
<evidence type="ECO:0000256" key="8">
    <source>
        <dbReference type="ARBA" id="ARBA00022989"/>
    </source>
</evidence>
<comment type="caution">
    <text evidence="11">The sequence shown here is derived from an EMBL/GenBank/DDBJ whole genome shotgun (WGS) entry which is preliminary data.</text>
</comment>
<dbReference type="Pfam" id="PF03155">
    <property type="entry name" value="Alg6_Alg8"/>
    <property type="match status" value="1"/>
</dbReference>
<dbReference type="PANTHER" id="PTHR12413">
    <property type="entry name" value="DOLICHYL GLYCOSYLTRANSFERASE"/>
    <property type="match status" value="1"/>
</dbReference>
<keyword evidence="7 10" id="KW-0256">Endoplasmic reticulum</keyword>
<comment type="similarity">
    <text evidence="3 10">Belongs to the ALG6/ALG8 glucosyltransferase family.</text>
</comment>
<keyword evidence="6" id="KW-0812">Transmembrane</keyword>
<evidence type="ECO:0000256" key="9">
    <source>
        <dbReference type="ARBA" id="ARBA00023136"/>
    </source>
</evidence>
<name>A0AAV1ICS8_9CHLO</name>
<reference evidence="11 12" key="1">
    <citation type="submission" date="2023-10" db="EMBL/GenBank/DDBJ databases">
        <authorList>
            <person name="Maclean D."/>
            <person name="Macfadyen A."/>
        </authorList>
    </citation>
    <scope>NUCLEOTIDE SEQUENCE [LARGE SCALE GENOMIC DNA]</scope>
</reference>
<protein>
    <recommendedName>
        <fullName evidence="10">Alpha-1,3-glucosyltransferase</fullName>
        <ecNumber evidence="10">2.4.1.-</ecNumber>
    </recommendedName>
</protein>
<sequence>MAPLLAFVWKRPDPARFACCVALASLNSFMLGYHVHEKAILLAILPLTLVAAQSLQCARVFTRLSTIGHFSLLPLIFTPNEYPLKIMIFSMQNLAGHPPPAGRCLQERQH</sequence>
<dbReference type="GO" id="GO:0042283">
    <property type="term" value="F:dolichyl pyrophosphate Glc1Man9GlcNAc2 alpha-1,3-glucosyltransferase activity"/>
    <property type="evidence" value="ECO:0007669"/>
    <property type="project" value="TreeGrafter"/>
</dbReference>
<keyword evidence="5 10" id="KW-0808">Transferase</keyword>
<evidence type="ECO:0000256" key="10">
    <source>
        <dbReference type="RuleBase" id="RU363110"/>
    </source>
</evidence>
<keyword evidence="4 10" id="KW-0328">Glycosyltransferase</keyword>
<dbReference type="InterPro" id="IPR004856">
    <property type="entry name" value="Glyco_trans_ALG6/ALG8"/>
</dbReference>
<keyword evidence="9" id="KW-0472">Membrane</keyword>
<keyword evidence="8" id="KW-1133">Transmembrane helix</keyword>
<evidence type="ECO:0000256" key="2">
    <source>
        <dbReference type="ARBA" id="ARBA00004922"/>
    </source>
</evidence>
<gene>
    <name evidence="11" type="ORF">CVIRNUC_007268</name>
</gene>
<evidence type="ECO:0000313" key="11">
    <source>
        <dbReference type="EMBL" id="CAK0784065.1"/>
    </source>
</evidence>